<dbReference type="EMBL" id="FUXB01000026">
    <property type="protein sequence ID" value="SKA26969.1"/>
    <property type="molecule type" value="Genomic_DNA"/>
</dbReference>
<dbReference type="Proteomes" id="UP000190834">
    <property type="component" value="Unassembled WGS sequence"/>
</dbReference>
<accession>A0A1T4SFL8</accession>
<dbReference type="OrthoDB" id="5881728at2"/>
<evidence type="ECO:0000313" key="1">
    <source>
        <dbReference type="EMBL" id="SKA26969.1"/>
    </source>
</evidence>
<evidence type="ECO:0000313" key="3">
    <source>
        <dbReference type="Proteomes" id="UP000190834"/>
    </source>
</evidence>
<dbReference type="AlphaFoldDB" id="A0A1T4SFL8"/>
<organism evidence="1 3">
    <name type="scientific">Vibrio cincinnatiensis DSM 19608</name>
    <dbReference type="NCBI Taxonomy" id="1123491"/>
    <lineage>
        <taxon>Bacteria</taxon>
        <taxon>Pseudomonadati</taxon>
        <taxon>Pseudomonadota</taxon>
        <taxon>Gammaproteobacteria</taxon>
        <taxon>Vibrionales</taxon>
        <taxon>Vibrionaceae</taxon>
        <taxon>Vibrio</taxon>
    </lineage>
</organism>
<reference evidence="1" key="2">
    <citation type="submission" date="2017-02" db="EMBL/GenBank/DDBJ databases">
        <authorList>
            <person name="Peterson S.W."/>
        </authorList>
    </citation>
    <scope>NUCLEOTIDE SEQUENCE [LARGE SCALE GENOMIC DNA]</scope>
    <source>
        <strain evidence="1">DSM 19608</strain>
    </source>
</reference>
<keyword evidence="3" id="KW-1185">Reference proteome</keyword>
<protein>
    <submittedName>
        <fullName evidence="1">Uncharacterized protein</fullName>
    </submittedName>
</protein>
<reference evidence="3" key="1">
    <citation type="submission" date="2017-02" db="EMBL/GenBank/DDBJ databases">
        <authorList>
            <person name="Varghese N."/>
            <person name="Submissions S."/>
        </authorList>
    </citation>
    <scope>NUCLEOTIDE SEQUENCE [LARGE SCALE GENOMIC DNA]</scope>
    <source>
        <strain evidence="3">DSM 19608</strain>
    </source>
</reference>
<proteinExistence type="predicted"/>
<dbReference type="EMBL" id="FUXB01000027">
    <property type="protein sequence ID" value="SKA27156.1"/>
    <property type="molecule type" value="Genomic_DNA"/>
</dbReference>
<evidence type="ECO:0000313" key="2">
    <source>
        <dbReference type="EMBL" id="SKA27156.1"/>
    </source>
</evidence>
<gene>
    <name evidence="1" type="ORF">SAMN02745782_03258</name>
    <name evidence="2" type="ORF">SAMN02745782_03266</name>
</gene>
<sequence length="190" mass="21650">MSIYQLKPDFERFKTFELDVVTLAEQLGNVELIDTLMEAPATSESLKTIWNDGVSFDFYGDSAQKNEPDITTWDVSFLVMNKQAYEVVRSELEKVGEFLPIEIGNKPFFVFHCLSFGLEDTGLTEMEYQGGYPIGLKSLAFVEPDIRFKAVFKSKLQGAGKLFATERLKKLCDENRLQGLRFDTDLVDPF</sequence>
<dbReference type="GeneID" id="70581944"/>
<name>A0A1T4SFL8_VIBCI</name>
<dbReference type="RefSeq" id="WP_078927570.1">
    <property type="nucleotide sequence ID" value="NZ_FUXB01000026.1"/>
</dbReference>